<keyword evidence="5 8" id="KW-0812">Transmembrane</keyword>
<dbReference type="EMBL" id="CAEZVK010000080">
    <property type="protein sequence ID" value="CAB4632897.1"/>
    <property type="molecule type" value="Genomic_DNA"/>
</dbReference>
<feature type="transmembrane region" description="Helical" evidence="8">
    <location>
        <begin position="26"/>
        <end position="45"/>
    </location>
</feature>
<proteinExistence type="predicted"/>
<feature type="transmembrane region" description="Helical" evidence="8">
    <location>
        <begin position="436"/>
        <end position="458"/>
    </location>
</feature>
<evidence type="ECO:0000256" key="7">
    <source>
        <dbReference type="ARBA" id="ARBA00023136"/>
    </source>
</evidence>
<comment type="subcellular location">
    <subcellularLocation>
        <location evidence="1">Cell membrane</location>
        <topology evidence="1">Multi-pass membrane protein</topology>
    </subcellularLocation>
</comment>
<dbReference type="GO" id="GO:0016763">
    <property type="term" value="F:pentosyltransferase activity"/>
    <property type="evidence" value="ECO:0007669"/>
    <property type="project" value="TreeGrafter"/>
</dbReference>
<evidence type="ECO:0000256" key="6">
    <source>
        <dbReference type="ARBA" id="ARBA00022989"/>
    </source>
</evidence>
<evidence type="ECO:0000313" key="9">
    <source>
        <dbReference type="EMBL" id="CAB4632897.1"/>
    </source>
</evidence>
<gene>
    <name evidence="9" type="ORF">UFOPK2000_00844</name>
</gene>
<dbReference type="PANTHER" id="PTHR33908:SF11">
    <property type="entry name" value="MEMBRANE PROTEIN"/>
    <property type="match status" value="1"/>
</dbReference>
<dbReference type="InterPro" id="IPR050297">
    <property type="entry name" value="LipidA_mod_glycosyltrf_83"/>
</dbReference>
<sequence length="657" mass="72352">MAPVEDARESADATDGGRLSKAERKYARIGALVGVLFFVMLATWGQPWHIFDEGPYSSDFYGAQARSMLHGHMDVPLEVAQIDGFDVNGKIQMYFGVGPALMRLPIAGWTEFFDRRLGVLSMSIACGVLGLAAARLLKRSRVFVDRAPLGKPVWFGVMAAGAIICTPVLFLASRSIVFHEASIWGCAAGLAGLDLVLRWWSEPTRRHFVEAVLLATFAMSCRPTSGMSPAIALGLFGIVRAWRREWRNAAIVIGGAVFALLGFVVFNWLRFRSLFSQPYPDQIWTQASETRRDFLQSNNGSLLGLKFFPTTFLRYFSPSAIGFQRLFPFVNFGSSASPVGNTHFESIYQSSSLLLGAPVFSLLGFVGVWWTAFRDTARAWTIIAIASVAATLSTFAFASIAQRYLVDLIPAAVVLACPAVWLISRWLSNWTRSKRRVVLGSLAILSIFGTWAQIGFAVETRAFSIYAMPIEANTHALVSFQNGLDSWLFDGPPLHLQRLTGESLPTEDVATSTLVILDDCGGLYHYDGYGWQVVERKPGGGRRFIVTGTITDERQPILRGWQWTLTAQRTSDGVVFLYEVTDGRREESKPLQFAEGPITLDVVADQAQTSTVSIRHGEDVLLVANYVGVQYPEIAPGWISTPGSAPLCESLLSRLKD</sequence>
<accession>A0A6J6J705</accession>
<evidence type="ECO:0000256" key="4">
    <source>
        <dbReference type="ARBA" id="ARBA00022679"/>
    </source>
</evidence>
<feature type="transmembrane region" description="Helical" evidence="8">
    <location>
        <begin position="353"/>
        <end position="373"/>
    </location>
</feature>
<reference evidence="9" key="1">
    <citation type="submission" date="2020-05" db="EMBL/GenBank/DDBJ databases">
        <authorList>
            <person name="Chiriac C."/>
            <person name="Salcher M."/>
            <person name="Ghai R."/>
            <person name="Kavagutti S V."/>
        </authorList>
    </citation>
    <scope>NUCLEOTIDE SEQUENCE</scope>
</reference>
<dbReference type="PANTHER" id="PTHR33908">
    <property type="entry name" value="MANNOSYLTRANSFERASE YKCB-RELATED"/>
    <property type="match status" value="1"/>
</dbReference>
<evidence type="ECO:0000256" key="5">
    <source>
        <dbReference type="ARBA" id="ARBA00022692"/>
    </source>
</evidence>
<feature type="transmembrane region" description="Helical" evidence="8">
    <location>
        <begin position="405"/>
        <end position="424"/>
    </location>
</feature>
<organism evidence="9">
    <name type="scientific">freshwater metagenome</name>
    <dbReference type="NCBI Taxonomy" id="449393"/>
    <lineage>
        <taxon>unclassified sequences</taxon>
        <taxon>metagenomes</taxon>
        <taxon>ecological metagenomes</taxon>
    </lineage>
</organism>
<feature type="transmembrane region" description="Helical" evidence="8">
    <location>
        <begin position="149"/>
        <end position="170"/>
    </location>
</feature>
<feature type="transmembrane region" description="Helical" evidence="8">
    <location>
        <begin position="182"/>
        <end position="200"/>
    </location>
</feature>
<feature type="transmembrane region" description="Helical" evidence="8">
    <location>
        <begin position="117"/>
        <end position="137"/>
    </location>
</feature>
<dbReference type="GO" id="GO:0005886">
    <property type="term" value="C:plasma membrane"/>
    <property type="evidence" value="ECO:0007669"/>
    <property type="project" value="UniProtKB-SubCell"/>
</dbReference>
<dbReference type="GO" id="GO:0008610">
    <property type="term" value="P:lipid biosynthetic process"/>
    <property type="evidence" value="ECO:0007669"/>
    <property type="project" value="UniProtKB-ARBA"/>
</dbReference>
<evidence type="ECO:0000256" key="1">
    <source>
        <dbReference type="ARBA" id="ARBA00004651"/>
    </source>
</evidence>
<name>A0A6J6J705_9ZZZZ</name>
<keyword evidence="3" id="KW-0328">Glycosyltransferase</keyword>
<evidence type="ECO:0000256" key="8">
    <source>
        <dbReference type="SAM" id="Phobius"/>
    </source>
</evidence>
<keyword evidence="6 8" id="KW-1133">Transmembrane helix</keyword>
<protein>
    <submittedName>
        <fullName evidence="9">Unannotated protein</fullName>
    </submittedName>
</protein>
<keyword evidence="7 8" id="KW-0472">Membrane</keyword>
<feature type="transmembrane region" description="Helical" evidence="8">
    <location>
        <begin position="250"/>
        <end position="269"/>
    </location>
</feature>
<keyword evidence="4" id="KW-0808">Transferase</keyword>
<keyword evidence="2" id="KW-1003">Cell membrane</keyword>
<evidence type="ECO:0000256" key="3">
    <source>
        <dbReference type="ARBA" id="ARBA00022676"/>
    </source>
</evidence>
<dbReference type="AlphaFoldDB" id="A0A6J6J705"/>
<evidence type="ECO:0000256" key="2">
    <source>
        <dbReference type="ARBA" id="ARBA00022475"/>
    </source>
</evidence>
<feature type="transmembrane region" description="Helical" evidence="8">
    <location>
        <begin position="379"/>
        <end position="398"/>
    </location>
</feature>